<protein>
    <recommendedName>
        <fullName evidence="9">Glycosyltransferase RgtA/B/C/D-like domain-containing protein</fullName>
    </recommendedName>
</protein>
<gene>
    <name evidence="10" type="ORF">A2427_04935</name>
</gene>
<feature type="transmembrane region" description="Helical" evidence="8">
    <location>
        <begin position="113"/>
        <end position="132"/>
    </location>
</feature>
<evidence type="ECO:0000256" key="8">
    <source>
        <dbReference type="SAM" id="Phobius"/>
    </source>
</evidence>
<dbReference type="AlphaFoldDB" id="A0A1G2EQM2"/>
<evidence type="ECO:0000256" key="2">
    <source>
        <dbReference type="ARBA" id="ARBA00022475"/>
    </source>
</evidence>
<dbReference type="Pfam" id="PF13231">
    <property type="entry name" value="PMT_2"/>
    <property type="match status" value="1"/>
</dbReference>
<feature type="transmembrane region" description="Helical" evidence="8">
    <location>
        <begin position="165"/>
        <end position="198"/>
    </location>
</feature>
<keyword evidence="7 8" id="KW-0472">Membrane</keyword>
<keyword evidence="5 8" id="KW-0812">Transmembrane</keyword>
<feature type="transmembrane region" description="Helical" evidence="8">
    <location>
        <begin position="204"/>
        <end position="224"/>
    </location>
</feature>
<evidence type="ECO:0000256" key="7">
    <source>
        <dbReference type="ARBA" id="ARBA00023136"/>
    </source>
</evidence>
<keyword evidence="6 8" id="KW-1133">Transmembrane helix</keyword>
<comment type="caution">
    <text evidence="10">The sequence shown here is derived from an EMBL/GenBank/DDBJ whole genome shotgun (WGS) entry which is preliminary data.</text>
</comment>
<dbReference type="PANTHER" id="PTHR33908:SF11">
    <property type="entry name" value="MEMBRANE PROTEIN"/>
    <property type="match status" value="1"/>
</dbReference>
<evidence type="ECO:0000256" key="4">
    <source>
        <dbReference type="ARBA" id="ARBA00022679"/>
    </source>
</evidence>
<feature type="transmembrane region" description="Helical" evidence="8">
    <location>
        <begin position="318"/>
        <end position="344"/>
    </location>
</feature>
<dbReference type="GO" id="GO:0005886">
    <property type="term" value="C:plasma membrane"/>
    <property type="evidence" value="ECO:0007669"/>
    <property type="project" value="UniProtKB-SubCell"/>
</dbReference>
<sequence>MRYLLYIILLIGVAVRFVGLGVNPVGLVDDEADAAYDAYSIIQTGKDQWGISFPITSFRGFGDYRLPIYTYLSVLPVAVFGPTPFAVRLPSAIFGSLTILIVYYLTRELFRHFSEVLPLLSAFFLAISPWHIGMSRIGLEHTTSVFLVSAGLYALLKGRRSIRWLFAGGVLFALSLYTYTPNILLVPFLLAVTLYLFRIEYRNFRINILFTLCLFVFLSLPIIFTQGTSTAATRTRQVNFTNDVGIINTVNEKRGSCVALLPHSACRLVFNKYSAFGTKLISNYLNHFSPSFLSVYGTSTQYSILPGRGLLYMLDYGLLVIGLIAALIHPTPGIMLILAFLFFSAVPDSLTSDGQFARFFVSYPTWPILSAFAVMFIAKKFKNFRVPIAVLVAAYCFFFISFFVEYWTFFPYRYSQYSHFGYEELIQKIQEYSNSYDRIVLSSRVNDAKQYIYYLFYARYDPKTFQSGKGIEKIIEPNGWVRVKRINTVEFLPSLPGRDEIVNKHILLIGAPEEFPKYIPKVLPEKSIPHEFTVKDKAGNILFVGVDSFKLYL</sequence>
<keyword evidence="3" id="KW-0328">Glycosyltransferase</keyword>
<evidence type="ECO:0000256" key="1">
    <source>
        <dbReference type="ARBA" id="ARBA00004651"/>
    </source>
</evidence>
<feature type="transmembrane region" description="Helical" evidence="8">
    <location>
        <begin position="388"/>
        <end position="409"/>
    </location>
</feature>
<feature type="domain" description="Glycosyltransferase RgtA/B/C/D-like" evidence="9">
    <location>
        <begin position="67"/>
        <end position="217"/>
    </location>
</feature>
<dbReference type="PANTHER" id="PTHR33908">
    <property type="entry name" value="MANNOSYLTRANSFERASE YKCB-RELATED"/>
    <property type="match status" value="1"/>
</dbReference>
<evidence type="ECO:0000256" key="3">
    <source>
        <dbReference type="ARBA" id="ARBA00022676"/>
    </source>
</evidence>
<evidence type="ECO:0000256" key="5">
    <source>
        <dbReference type="ARBA" id="ARBA00022692"/>
    </source>
</evidence>
<organism evidence="10 11">
    <name type="scientific">Candidatus Nealsonbacteria bacterium RIFOXYC1_FULL_40_7</name>
    <dbReference type="NCBI Taxonomy" id="1801678"/>
    <lineage>
        <taxon>Bacteria</taxon>
        <taxon>Candidatus Nealsoniibacteriota</taxon>
    </lineage>
</organism>
<feature type="transmembrane region" description="Helical" evidence="8">
    <location>
        <begin position="138"/>
        <end position="156"/>
    </location>
</feature>
<proteinExistence type="predicted"/>
<evidence type="ECO:0000259" key="9">
    <source>
        <dbReference type="Pfam" id="PF13231"/>
    </source>
</evidence>
<evidence type="ECO:0000256" key="6">
    <source>
        <dbReference type="ARBA" id="ARBA00022989"/>
    </source>
</evidence>
<evidence type="ECO:0000313" key="11">
    <source>
        <dbReference type="Proteomes" id="UP000176326"/>
    </source>
</evidence>
<dbReference type="EMBL" id="MHMN01000028">
    <property type="protein sequence ID" value="OGZ28106.1"/>
    <property type="molecule type" value="Genomic_DNA"/>
</dbReference>
<reference evidence="10 11" key="1">
    <citation type="journal article" date="2016" name="Nat. Commun.">
        <title>Thousands of microbial genomes shed light on interconnected biogeochemical processes in an aquifer system.</title>
        <authorList>
            <person name="Anantharaman K."/>
            <person name="Brown C.T."/>
            <person name="Hug L.A."/>
            <person name="Sharon I."/>
            <person name="Castelle C.J."/>
            <person name="Probst A.J."/>
            <person name="Thomas B.C."/>
            <person name="Singh A."/>
            <person name="Wilkins M.J."/>
            <person name="Karaoz U."/>
            <person name="Brodie E.L."/>
            <person name="Williams K.H."/>
            <person name="Hubbard S.S."/>
            <person name="Banfield J.F."/>
        </authorList>
    </citation>
    <scope>NUCLEOTIDE SEQUENCE [LARGE SCALE GENOMIC DNA]</scope>
</reference>
<dbReference type="InterPro" id="IPR050297">
    <property type="entry name" value="LipidA_mod_glycosyltrf_83"/>
</dbReference>
<comment type="subcellular location">
    <subcellularLocation>
        <location evidence="1">Cell membrane</location>
        <topology evidence="1">Multi-pass membrane protein</topology>
    </subcellularLocation>
</comment>
<accession>A0A1G2EQM2</accession>
<feature type="transmembrane region" description="Helical" evidence="8">
    <location>
        <begin position="356"/>
        <end position="376"/>
    </location>
</feature>
<evidence type="ECO:0000313" key="10">
    <source>
        <dbReference type="EMBL" id="OGZ28106.1"/>
    </source>
</evidence>
<keyword evidence="4" id="KW-0808">Transferase</keyword>
<feature type="transmembrane region" description="Helical" evidence="8">
    <location>
        <begin position="85"/>
        <end position="106"/>
    </location>
</feature>
<dbReference type="InterPro" id="IPR038731">
    <property type="entry name" value="RgtA/B/C-like"/>
</dbReference>
<dbReference type="GO" id="GO:0016763">
    <property type="term" value="F:pentosyltransferase activity"/>
    <property type="evidence" value="ECO:0007669"/>
    <property type="project" value="TreeGrafter"/>
</dbReference>
<name>A0A1G2EQM2_9BACT</name>
<dbReference type="Proteomes" id="UP000176326">
    <property type="component" value="Unassembled WGS sequence"/>
</dbReference>
<dbReference type="GO" id="GO:0009103">
    <property type="term" value="P:lipopolysaccharide biosynthetic process"/>
    <property type="evidence" value="ECO:0007669"/>
    <property type="project" value="UniProtKB-ARBA"/>
</dbReference>
<keyword evidence="2" id="KW-1003">Cell membrane</keyword>